<dbReference type="Gene3D" id="1.10.260.40">
    <property type="entry name" value="lambda repressor-like DNA-binding domains"/>
    <property type="match status" value="1"/>
</dbReference>
<dbReference type="EMBL" id="PEBM01000046">
    <property type="protein sequence ID" value="PHV56333.1"/>
    <property type="molecule type" value="Genomic_DNA"/>
</dbReference>
<dbReference type="GO" id="GO:0003677">
    <property type="term" value="F:DNA binding"/>
    <property type="evidence" value="ECO:0007669"/>
    <property type="project" value="InterPro"/>
</dbReference>
<dbReference type="InterPro" id="IPR010982">
    <property type="entry name" value="Lambda_DNA-bd_dom_sf"/>
</dbReference>
<dbReference type="PROSITE" id="PS50943">
    <property type="entry name" value="HTH_CROC1"/>
    <property type="match status" value="1"/>
</dbReference>
<sequence length="117" mass="13311">MFPTFEKIKELADKKGISINRLEEQLGFSRNTIYNMKTKKPNAERVAAIADYFNVSTDYLLGRTDNPKIASDEVAGYTTEDLRKMARNAKTFDGKPLTDEDVDAITNIIEIYLKGRK</sequence>
<dbReference type="Proteomes" id="UP000222913">
    <property type="component" value="Unassembled WGS sequence"/>
</dbReference>
<dbReference type="AlphaFoldDB" id="A0A2G3NS17"/>
<comment type="caution">
    <text evidence="2">The sequence shown here is derived from an EMBL/GenBank/DDBJ whole genome shotgun (WGS) entry which is preliminary data.</text>
</comment>
<proteinExistence type="predicted"/>
<name>A0A2G3NS17_STRMC</name>
<dbReference type="Pfam" id="PF12844">
    <property type="entry name" value="HTH_19"/>
    <property type="match status" value="1"/>
</dbReference>
<feature type="domain" description="HTH cro/C1-type" evidence="1">
    <location>
        <begin position="8"/>
        <end position="60"/>
    </location>
</feature>
<evidence type="ECO:0000313" key="3">
    <source>
        <dbReference type="Proteomes" id="UP000222913"/>
    </source>
</evidence>
<accession>A0A2G3NS17</accession>
<dbReference type="InterPro" id="IPR001387">
    <property type="entry name" value="Cro/C1-type_HTH"/>
</dbReference>
<dbReference type="CDD" id="cd00093">
    <property type="entry name" value="HTH_XRE"/>
    <property type="match status" value="1"/>
</dbReference>
<evidence type="ECO:0000313" key="2">
    <source>
        <dbReference type="EMBL" id="PHV56333.1"/>
    </source>
</evidence>
<gene>
    <name evidence="2" type="ORF">CS010_08160</name>
</gene>
<reference evidence="2 3" key="1">
    <citation type="submission" date="2017-10" db="EMBL/GenBank/DDBJ databases">
        <title>Whole-genome sequence of three Streptococcus macedonicus strains isolated from Italian cheeses of the Veneto region.</title>
        <authorList>
            <person name="Treu L."/>
            <person name="De Diego-Diaz B."/>
            <person name="Papadimitriou K."/>
            <person name="Tsakalidou E."/>
            <person name="Corich V."/>
            <person name="Giacomini A."/>
        </authorList>
    </citation>
    <scope>NUCLEOTIDE SEQUENCE [LARGE SCALE GENOMIC DNA]</scope>
    <source>
        <strain evidence="2 3">27MV</strain>
    </source>
</reference>
<protein>
    <submittedName>
        <fullName evidence="2">XRE family transcriptional regulator</fullName>
    </submittedName>
</protein>
<dbReference type="RefSeq" id="WP_039670720.1">
    <property type="nucleotide sequence ID" value="NZ_KL537453.1"/>
</dbReference>
<dbReference type="SMART" id="SM00530">
    <property type="entry name" value="HTH_XRE"/>
    <property type="match status" value="1"/>
</dbReference>
<organism evidence="2 3">
    <name type="scientific">Streptococcus macedonicus</name>
    <name type="common">Streptococcus gallolyticus macedonicus</name>
    <dbReference type="NCBI Taxonomy" id="59310"/>
    <lineage>
        <taxon>Bacteria</taxon>
        <taxon>Bacillati</taxon>
        <taxon>Bacillota</taxon>
        <taxon>Bacilli</taxon>
        <taxon>Lactobacillales</taxon>
        <taxon>Streptococcaceae</taxon>
        <taxon>Streptococcus</taxon>
    </lineage>
</organism>
<evidence type="ECO:0000259" key="1">
    <source>
        <dbReference type="PROSITE" id="PS50943"/>
    </source>
</evidence>
<dbReference type="SUPFAM" id="SSF47413">
    <property type="entry name" value="lambda repressor-like DNA-binding domains"/>
    <property type="match status" value="1"/>
</dbReference>